<protein>
    <submittedName>
        <fullName evidence="2">Uncharacterized protein</fullName>
    </submittedName>
</protein>
<dbReference type="Proteomes" id="UP000283210">
    <property type="component" value="Chromosome 11"/>
</dbReference>
<evidence type="ECO:0000313" key="3">
    <source>
        <dbReference type="Proteomes" id="UP000283210"/>
    </source>
</evidence>
<evidence type="ECO:0000256" key="1">
    <source>
        <dbReference type="SAM" id="MobiDB-lite"/>
    </source>
</evidence>
<evidence type="ECO:0000313" key="2">
    <source>
        <dbReference type="EMBL" id="RVE67130.1"/>
    </source>
</evidence>
<keyword evidence="3" id="KW-1185">Reference proteome</keyword>
<reference evidence="2 3" key="1">
    <citation type="submission" date="2018-11" db="EMBL/GenBank/DDBJ databases">
        <authorList>
            <person name="Lopez-Roques C."/>
            <person name="Donnadieu C."/>
            <person name="Bouchez O."/>
            <person name="Klopp C."/>
            <person name="Cabau C."/>
            <person name="Zahm M."/>
        </authorList>
    </citation>
    <scope>NUCLEOTIDE SEQUENCE [LARGE SCALE GENOMIC DNA]</scope>
    <source>
        <strain evidence="2">RS831</strain>
        <tissue evidence="2">Whole body</tissue>
    </source>
</reference>
<dbReference type="AlphaFoldDB" id="A0A3S2MUE8"/>
<gene>
    <name evidence="2" type="ORF">OJAV_G00114150</name>
</gene>
<reference evidence="2 3" key="2">
    <citation type="submission" date="2019-01" db="EMBL/GenBank/DDBJ databases">
        <title>A chromosome length genome reference of the Java medaka (oryzias javanicus).</title>
        <authorList>
            <person name="Herpin A."/>
            <person name="Takehana Y."/>
            <person name="Naruse K."/>
            <person name="Ansai S."/>
            <person name="Kawaguchi M."/>
        </authorList>
    </citation>
    <scope>NUCLEOTIDE SEQUENCE [LARGE SCALE GENOMIC DNA]</scope>
    <source>
        <strain evidence="2">RS831</strain>
        <tissue evidence="2">Whole body</tissue>
    </source>
</reference>
<feature type="region of interest" description="Disordered" evidence="1">
    <location>
        <begin position="56"/>
        <end position="160"/>
    </location>
</feature>
<sequence length="160" mass="18585">MSRLQGLKGFISQRLTAAVEDILGHLEKTIVEYEEETERRHRDFLDVVLTAEMKQQGTDIQEQFARKRNPSAQQRRSRPEPDDPDPALKNAKREEQEIRISEFRSNPVFVKTEEEDKPQIPQIEEPIIILDEEDEPEPQTEARDKTQEAHSDNVGKRTAP</sequence>
<feature type="compositionally biased region" description="Basic and acidic residues" evidence="1">
    <location>
        <begin position="140"/>
        <end position="160"/>
    </location>
</feature>
<feature type="compositionally biased region" description="Basic and acidic residues" evidence="1">
    <location>
        <begin position="91"/>
        <end position="102"/>
    </location>
</feature>
<dbReference type="OrthoDB" id="427030at2759"/>
<feature type="compositionally biased region" description="Low complexity" evidence="1">
    <location>
        <begin position="119"/>
        <end position="129"/>
    </location>
</feature>
<dbReference type="EMBL" id="CM012447">
    <property type="protein sequence ID" value="RVE67130.1"/>
    <property type="molecule type" value="Genomic_DNA"/>
</dbReference>
<organism evidence="2 3">
    <name type="scientific">Oryzias javanicus</name>
    <name type="common">Javanese ricefish</name>
    <name type="synonym">Aplocheilus javanicus</name>
    <dbReference type="NCBI Taxonomy" id="123683"/>
    <lineage>
        <taxon>Eukaryota</taxon>
        <taxon>Metazoa</taxon>
        <taxon>Chordata</taxon>
        <taxon>Craniata</taxon>
        <taxon>Vertebrata</taxon>
        <taxon>Euteleostomi</taxon>
        <taxon>Actinopterygii</taxon>
        <taxon>Neopterygii</taxon>
        <taxon>Teleostei</taxon>
        <taxon>Neoteleostei</taxon>
        <taxon>Acanthomorphata</taxon>
        <taxon>Ovalentaria</taxon>
        <taxon>Atherinomorphae</taxon>
        <taxon>Beloniformes</taxon>
        <taxon>Adrianichthyidae</taxon>
        <taxon>Oryziinae</taxon>
        <taxon>Oryzias</taxon>
    </lineage>
</organism>
<accession>A0A3S2MUE8</accession>
<name>A0A3S2MUE8_ORYJA</name>
<proteinExistence type="predicted"/>